<protein>
    <submittedName>
        <fullName evidence="1">Uncharacterized protein</fullName>
    </submittedName>
</protein>
<sequence>MILTTQTLKKGRECMMFYDAHFIIDVTNWSRGIWSDGTTQIMDGEDILLSDRLIPAYFPDFPNNRRSASEGLASMVAVARIYDRILTLADEHGLHVDEDEFSALVVSSGGAAIGTMMVAMRRSGVELDVDPLVGEGVSKRTIWDRFVDDLTHDPVIERSRTPVGDAIGVRVARPLTHSTRFHIYAAPMGEMTFVSGEAALTVDNVETLQWEANIGVIRTEDVADRVQEMFDRLVVGASVMDGLASAAHACGITLAMAGDSLMVAYFNGEIIGQITVGAGRSGVELAPGSLDFPVRSDAVEEAWGWFCDRIREIPDSRVV</sequence>
<dbReference type="EMBL" id="BK015009">
    <property type="protein sequence ID" value="DAD86907.1"/>
    <property type="molecule type" value="Genomic_DNA"/>
</dbReference>
<organism evidence="1">
    <name type="scientific">Siphoviridae sp. ctio73</name>
    <dbReference type="NCBI Taxonomy" id="2826435"/>
    <lineage>
        <taxon>Viruses</taxon>
        <taxon>Duplodnaviria</taxon>
        <taxon>Heunggongvirae</taxon>
        <taxon>Uroviricota</taxon>
        <taxon>Caudoviricetes</taxon>
    </lineage>
</organism>
<reference evidence="1" key="1">
    <citation type="journal article" date="2021" name="Proc. Natl. Acad. Sci. U.S.A.">
        <title>A Catalog of Tens of Thousands of Viruses from Human Metagenomes Reveals Hidden Associations with Chronic Diseases.</title>
        <authorList>
            <person name="Tisza M.J."/>
            <person name="Buck C.B."/>
        </authorList>
    </citation>
    <scope>NUCLEOTIDE SEQUENCE</scope>
    <source>
        <strain evidence="1">Ctio73</strain>
    </source>
</reference>
<accession>A0A8S5MYF4</accession>
<name>A0A8S5MYF4_9CAUD</name>
<evidence type="ECO:0000313" key="1">
    <source>
        <dbReference type="EMBL" id="DAD86907.1"/>
    </source>
</evidence>
<proteinExistence type="predicted"/>